<dbReference type="OMA" id="CHSILHS"/>
<evidence type="ECO:0000313" key="8">
    <source>
        <dbReference type="EnsemblProtists" id="EOD10879"/>
    </source>
</evidence>
<comment type="similarity">
    <text evidence="1">Belongs to the TfdA dioxygenase family.</text>
</comment>
<reference evidence="8" key="2">
    <citation type="submission" date="2024-10" db="UniProtKB">
        <authorList>
            <consortium name="EnsemblProtists"/>
        </authorList>
    </citation>
    <scope>IDENTIFICATION</scope>
</reference>
<dbReference type="GO" id="GO:0046872">
    <property type="term" value="F:metal ion binding"/>
    <property type="evidence" value="ECO:0007669"/>
    <property type="project" value="UniProtKB-KW"/>
</dbReference>
<keyword evidence="2" id="KW-0479">Metal-binding</keyword>
<evidence type="ECO:0000256" key="1">
    <source>
        <dbReference type="ARBA" id="ARBA00005896"/>
    </source>
</evidence>
<evidence type="ECO:0000256" key="2">
    <source>
        <dbReference type="ARBA" id="ARBA00022723"/>
    </source>
</evidence>
<keyword evidence="6" id="KW-0732">Signal</keyword>
<dbReference type="InterPro" id="IPR042098">
    <property type="entry name" value="TauD-like_sf"/>
</dbReference>
<accession>A0A0D3IHZ4</accession>
<evidence type="ECO:0000313" key="9">
    <source>
        <dbReference type="Proteomes" id="UP000013827"/>
    </source>
</evidence>
<dbReference type="AlphaFoldDB" id="A0A0D3IHZ4"/>
<keyword evidence="5" id="KW-0408">Iron</keyword>
<evidence type="ECO:0000259" key="7">
    <source>
        <dbReference type="Pfam" id="PF02668"/>
    </source>
</evidence>
<dbReference type="InterPro" id="IPR051178">
    <property type="entry name" value="TfdA_dioxygenase"/>
</dbReference>
<dbReference type="SUPFAM" id="SSF51197">
    <property type="entry name" value="Clavaminate synthase-like"/>
    <property type="match status" value="1"/>
</dbReference>
<evidence type="ECO:0000256" key="5">
    <source>
        <dbReference type="ARBA" id="ARBA00023004"/>
    </source>
</evidence>
<dbReference type="PANTHER" id="PTHR43779:SF3">
    <property type="entry name" value="(3R)-3-[(CARBOXYMETHYL)AMINO]FATTY ACID OXYGENASE_DECARBOXYLASE"/>
    <property type="match status" value="1"/>
</dbReference>
<keyword evidence="3" id="KW-0223">Dioxygenase</keyword>
<proteinExistence type="inferred from homology"/>
<dbReference type="KEGG" id="ehx:EMIHUDRAFT_215135"/>
<dbReference type="HOGENOM" id="CLU_036005_2_0_1"/>
<reference evidence="9" key="1">
    <citation type="journal article" date="2013" name="Nature">
        <title>Pan genome of the phytoplankton Emiliania underpins its global distribution.</title>
        <authorList>
            <person name="Read B.A."/>
            <person name="Kegel J."/>
            <person name="Klute M.J."/>
            <person name="Kuo A."/>
            <person name="Lefebvre S.C."/>
            <person name="Maumus F."/>
            <person name="Mayer C."/>
            <person name="Miller J."/>
            <person name="Monier A."/>
            <person name="Salamov A."/>
            <person name="Young J."/>
            <person name="Aguilar M."/>
            <person name="Claverie J.M."/>
            <person name="Frickenhaus S."/>
            <person name="Gonzalez K."/>
            <person name="Herman E.K."/>
            <person name="Lin Y.C."/>
            <person name="Napier J."/>
            <person name="Ogata H."/>
            <person name="Sarno A.F."/>
            <person name="Shmutz J."/>
            <person name="Schroeder D."/>
            <person name="de Vargas C."/>
            <person name="Verret F."/>
            <person name="von Dassow P."/>
            <person name="Valentin K."/>
            <person name="Van de Peer Y."/>
            <person name="Wheeler G."/>
            <person name="Dacks J.B."/>
            <person name="Delwiche C.F."/>
            <person name="Dyhrman S.T."/>
            <person name="Glockner G."/>
            <person name="John U."/>
            <person name="Richards T."/>
            <person name="Worden A.Z."/>
            <person name="Zhang X."/>
            <person name="Grigoriev I.V."/>
            <person name="Allen A.E."/>
            <person name="Bidle K."/>
            <person name="Borodovsky M."/>
            <person name="Bowler C."/>
            <person name="Brownlee C."/>
            <person name="Cock J.M."/>
            <person name="Elias M."/>
            <person name="Gladyshev V.N."/>
            <person name="Groth M."/>
            <person name="Guda C."/>
            <person name="Hadaegh A."/>
            <person name="Iglesias-Rodriguez M.D."/>
            <person name="Jenkins J."/>
            <person name="Jones B.M."/>
            <person name="Lawson T."/>
            <person name="Leese F."/>
            <person name="Lindquist E."/>
            <person name="Lobanov A."/>
            <person name="Lomsadze A."/>
            <person name="Malik S.B."/>
            <person name="Marsh M.E."/>
            <person name="Mackinder L."/>
            <person name="Mock T."/>
            <person name="Mueller-Roeber B."/>
            <person name="Pagarete A."/>
            <person name="Parker M."/>
            <person name="Probert I."/>
            <person name="Quesneville H."/>
            <person name="Raines C."/>
            <person name="Rensing S.A."/>
            <person name="Riano-Pachon D.M."/>
            <person name="Richier S."/>
            <person name="Rokitta S."/>
            <person name="Shiraiwa Y."/>
            <person name="Soanes D.M."/>
            <person name="van der Giezen M."/>
            <person name="Wahlund T.M."/>
            <person name="Williams B."/>
            <person name="Wilson W."/>
            <person name="Wolfe G."/>
            <person name="Wurch L.L."/>
        </authorList>
    </citation>
    <scope>NUCLEOTIDE SEQUENCE</scope>
</reference>
<dbReference type="GO" id="GO:0051213">
    <property type="term" value="F:dioxygenase activity"/>
    <property type="evidence" value="ECO:0007669"/>
    <property type="project" value="UniProtKB-KW"/>
</dbReference>
<feature type="domain" description="TauD/TfdA-like" evidence="7">
    <location>
        <begin position="84"/>
        <end position="337"/>
    </location>
</feature>
<sequence length="355" mass="37858">MTAERKLLTDRAGVAMQLALLLLAISLAAATANARNSKPGGDGLSTSCRSMVDSSAVDAPARSSEGREPGCSARLGAALSVGPLQDIGTAAVSAIHEAVRMHGMVVFKNQALSRAEQVALTDVLGETIILPRSFEGQDTNDPEPGHPAIQRVSTHWANGTWKGRHHSFGAYWHSDGDFWQPPLHNVLSILYAVTVPPSGGETGFADLREARAALATPLAARAANASITASVRDINDFAGGDEDDLARFPVAEHKILNRHLDGGSLLYVGSPSAKVVGAEGEGGELLAALMDHAASPPFTHYHAWDAGDVVVWDNTQTLHRSFPFDNDGSSRRELYRTQARVRLGRGQGWPRRDEL</sequence>
<evidence type="ECO:0000256" key="3">
    <source>
        <dbReference type="ARBA" id="ARBA00022964"/>
    </source>
</evidence>
<keyword evidence="9" id="KW-1185">Reference proteome</keyword>
<feature type="signal peptide" evidence="6">
    <location>
        <begin position="1"/>
        <end position="34"/>
    </location>
</feature>
<dbReference type="EnsemblProtists" id="EOD10879">
    <property type="protein sequence ID" value="EOD10879"/>
    <property type="gene ID" value="EMIHUDRAFT_215135"/>
</dbReference>
<dbReference type="PANTHER" id="PTHR43779">
    <property type="entry name" value="DIOXYGENASE RV0097-RELATED"/>
    <property type="match status" value="1"/>
</dbReference>
<dbReference type="InterPro" id="IPR003819">
    <property type="entry name" value="TauD/TfdA-like"/>
</dbReference>
<dbReference type="STRING" id="2903.R1DQB8"/>
<dbReference type="PaxDb" id="2903-EOD10879"/>
<dbReference type="Gene3D" id="3.60.130.10">
    <property type="entry name" value="Clavaminate synthase-like"/>
    <property type="match status" value="1"/>
</dbReference>
<protein>
    <recommendedName>
        <fullName evidence="7">TauD/TfdA-like domain-containing protein</fullName>
    </recommendedName>
</protein>
<keyword evidence="4" id="KW-0560">Oxidoreductase</keyword>
<dbReference type="RefSeq" id="XP_005763308.1">
    <property type="nucleotide sequence ID" value="XM_005763251.1"/>
</dbReference>
<organism evidence="8 9">
    <name type="scientific">Emiliania huxleyi (strain CCMP1516)</name>
    <dbReference type="NCBI Taxonomy" id="280463"/>
    <lineage>
        <taxon>Eukaryota</taxon>
        <taxon>Haptista</taxon>
        <taxon>Haptophyta</taxon>
        <taxon>Prymnesiophyceae</taxon>
        <taxon>Isochrysidales</taxon>
        <taxon>Noelaerhabdaceae</taxon>
        <taxon>Emiliania</taxon>
    </lineage>
</organism>
<feature type="chain" id="PRO_5044291079" description="TauD/TfdA-like domain-containing protein" evidence="6">
    <location>
        <begin position="35"/>
        <end position="355"/>
    </location>
</feature>
<evidence type="ECO:0000256" key="6">
    <source>
        <dbReference type="SAM" id="SignalP"/>
    </source>
</evidence>
<dbReference type="Pfam" id="PF02668">
    <property type="entry name" value="TauD"/>
    <property type="match status" value="1"/>
</dbReference>
<name>A0A0D3IHZ4_EMIH1</name>
<dbReference type="GeneID" id="17257000"/>
<dbReference type="Proteomes" id="UP000013827">
    <property type="component" value="Unassembled WGS sequence"/>
</dbReference>
<evidence type="ECO:0000256" key="4">
    <source>
        <dbReference type="ARBA" id="ARBA00023002"/>
    </source>
</evidence>